<sequence length="101" mass="11594">MSMVQLLGLVIYYVINVYVFILILRVVLDWVQILARDWRPQGIILVLANLIYALTDPPVRFFGRLIPPLRIGGLALDMGFMVLFILLFVVQRMAVSIVFMV</sequence>
<feature type="transmembrane region" description="Helical" evidence="1">
    <location>
        <begin position="71"/>
        <end position="90"/>
    </location>
</feature>
<proteinExistence type="predicted"/>
<dbReference type="InterPro" id="IPR003425">
    <property type="entry name" value="CCB3/YggT"/>
</dbReference>
<keyword evidence="1" id="KW-0812">Transmembrane</keyword>
<gene>
    <name evidence="2" type="ORF">NCTC11820_00735</name>
</gene>
<dbReference type="Pfam" id="PF02325">
    <property type="entry name" value="CCB3_YggT"/>
    <property type="match status" value="1"/>
</dbReference>
<dbReference type="GO" id="GO:0016020">
    <property type="term" value="C:membrane"/>
    <property type="evidence" value="ECO:0007669"/>
    <property type="project" value="InterPro"/>
</dbReference>
<keyword evidence="1" id="KW-1133">Transmembrane helix</keyword>
<organism evidence="2 3">
    <name type="scientific">Mobiluncus curtisii</name>
    <dbReference type="NCBI Taxonomy" id="2051"/>
    <lineage>
        <taxon>Bacteria</taxon>
        <taxon>Bacillati</taxon>
        <taxon>Actinomycetota</taxon>
        <taxon>Actinomycetes</taxon>
        <taxon>Actinomycetales</taxon>
        <taxon>Actinomycetaceae</taxon>
        <taxon>Mobiluncus</taxon>
    </lineage>
</organism>
<feature type="transmembrane region" description="Helical" evidence="1">
    <location>
        <begin position="40"/>
        <end position="59"/>
    </location>
</feature>
<dbReference type="EMBL" id="UASJ01000001">
    <property type="protein sequence ID" value="SQB64391.1"/>
    <property type="molecule type" value="Genomic_DNA"/>
</dbReference>
<feature type="transmembrane region" description="Helical" evidence="1">
    <location>
        <begin position="6"/>
        <end position="28"/>
    </location>
</feature>
<accession>A0A2X2YNB9</accession>
<evidence type="ECO:0000256" key="1">
    <source>
        <dbReference type="SAM" id="Phobius"/>
    </source>
</evidence>
<evidence type="ECO:0000313" key="3">
    <source>
        <dbReference type="Proteomes" id="UP000250245"/>
    </source>
</evidence>
<keyword evidence="1" id="KW-0472">Membrane</keyword>
<evidence type="ECO:0000313" key="2">
    <source>
        <dbReference type="EMBL" id="SQB64391.1"/>
    </source>
</evidence>
<protein>
    <submittedName>
        <fullName evidence="2">YGGT family</fullName>
    </submittedName>
</protein>
<reference evidence="2 3" key="1">
    <citation type="submission" date="2018-06" db="EMBL/GenBank/DDBJ databases">
        <authorList>
            <consortium name="Pathogen Informatics"/>
            <person name="Doyle S."/>
        </authorList>
    </citation>
    <scope>NUCLEOTIDE SEQUENCE [LARGE SCALE GENOMIC DNA]</scope>
    <source>
        <strain evidence="2 3">NCTC11820</strain>
    </source>
</reference>
<dbReference type="AlphaFoldDB" id="A0A2X2YNB9"/>
<dbReference type="Proteomes" id="UP000250245">
    <property type="component" value="Unassembled WGS sequence"/>
</dbReference>
<name>A0A2X2YNB9_9ACTO</name>